<proteinExistence type="predicted"/>
<dbReference type="AlphaFoldDB" id="A0A3P6E4B6"/>
<name>A0A3P6E4B6_BRAOL</name>
<evidence type="ECO:0000256" key="1">
    <source>
        <dbReference type="SAM" id="Phobius"/>
    </source>
</evidence>
<keyword evidence="1" id="KW-0812">Transmembrane</keyword>
<protein>
    <submittedName>
        <fullName evidence="2">Uncharacterized protein</fullName>
    </submittedName>
</protein>
<organism evidence="2">
    <name type="scientific">Brassica oleracea</name>
    <name type="common">Wild cabbage</name>
    <dbReference type="NCBI Taxonomy" id="3712"/>
    <lineage>
        <taxon>Eukaryota</taxon>
        <taxon>Viridiplantae</taxon>
        <taxon>Streptophyta</taxon>
        <taxon>Embryophyta</taxon>
        <taxon>Tracheophyta</taxon>
        <taxon>Spermatophyta</taxon>
        <taxon>Magnoliopsida</taxon>
        <taxon>eudicotyledons</taxon>
        <taxon>Gunneridae</taxon>
        <taxon>Pentapetalae</taxon>
        <taxon>rosids</taxon>
        <taxon>malvids</taxon>
        <taxon>Brassicales</taxon>
        <taxon>Brassicaceae</taxon>
        <taxon>Brassiceae</taxon>
        <taxon>Brassica</taxon>
    </lineage>
</organism>
<gene>
    <name evidence="2" type="ORF">BOLC7T44493H</name>
</gene>
<sequence length="106" mass="12053">MICFLCIRGTSRLCLYLYFSFTTCVSVNFHLVSPSLKDNSKDGRFPLSSASRRLRVEVDLVGSCYGSWWLVSWIYLLGPYAERWLYFPLVVHPGVSMALTNGWSGS</sequence>
<dbReference type="EMBL" id="LR031876">
    <property type="protein sequence ID" value="VDD38933.1"/>
    <property type="molecule type" value="Genomic_DNA"/>
</dbReference>
<feature type="transmembrane region" description="Helical" evidence="1">
    <location>
        <begin position="15"/>
        <end position="36"/>
    </location>
</feature>
<accession>A0A3P6E4B6</accession>
<keyword evidence="1" id="KW-1133">Transmembrane helix</keyword>
<evidence type="ECO:0000313" key="2">
    <source>
        <dbReference type="EMBL" id="VDD38933.1"/>
    </source>
</evidence>
<keyword evidence="1" id="KW-0472">Membrane</keyword>
<reference evidence="2" key="1">
    <citation type="submission" date="2018-11" db="EMBL/GenBank/DDBJ databases">
        <authorList>
            <consortium name="Genoscope - CEA"/>
            <person name="William W."/>
        </authorList>
    </citation>
    <scope>NUCLEOTIDE SEQUENCE</scope>
</reference>